<sequence length="28" mass="3219">MREACGTLQPPLSVSSKYFFHILTHAQR</sequence>
<reference evidence="1" key="2">
    <citation type="journal article" date="2015" name="Fish Shellfish Immunol.">
        <title>Early steps in the European eel (Anguilla anguilla)-Vibrio vulnificus interaction in the gills: Role of the RtxA13 toxin.</title>
        <authorList>
            <person name="Callol A."/>
            <person name="Pajuelo D."/>
            <person name="Ebbesson L."/>
            <person name="Teles M."/>
            <person name="MacKenzie S."/>
            <person name="Amaro C."/>
        </authorList>
    </citation>
    <scope>NUCLEOTIDE SEQUENCE</scope>
</reference>
<protein>
    <submittedName>
        <fullName evidence="1">Uncharacterized protein</fullName>
    </submittedName>
</protein>
<reference evidence="1" key="1">
    <citation type="submission" date="2014-11" db="EMBL/GenBank/DDBJ databases">
        <authorList>
            <person name="Amaro Gonzalez C."/>
        </authorList>
    </citation>
    <scope>NUCLEOTIDE SEQUENCE</scope>
</reference>
<name>A0A0E9XHA2_ANGAN</name>
<evidence type="ECO:0000313" key="1">
    <source>
        <dbReference type="EMBL" id="JAI02035.1"/>
    </source>
</evidence>
<accession>A0A0E9XHA2</accession>
<dbReference type="AlphaFoldDB" id="A0A0E9XHA2"/>
<dbReference type="EMBL" id="GBXM01006543">
    <property type="protein sequence ID" value="JAI02035.1"/>
    <property type="molecule type" value="Transcribed_RNA"/>
</dbReference>
<proteinExistence type="predicted"/>
<organism evidence="1">
    <name type="scientific">Anguilla anguilla</name>
    <name type="common">European freshwater eel</name>
    <name type="synonym">Muraena anguilla</name>
    <dbReference type="NCBI Taxonomy" id="7936"/>
    <lineage>
        <taxon>Eukaryota</taxon>
        <taxon>Metazoa</taxon>
        <taxon>Chordata</taxon>
        <taxon>Craniata</taxon>
        <taxon>Vertebrata</taxon>
        <taxon>Euteleostomi</taxon>
        <taxon>Actinopterygii</taxon>
        <taxon>Neopterygii</taxon>
        <taxon>Teleostei</taxon>
        <taxon>Anguilliformes</taxon>
        <taxon>Anguillidae</taxon>
        <taxon>Anguilla</taxon>
    </lineage>
</organism>